<dbReference type="HAMAP" id="MF_01151">
    <property type="entry name" value="GrpE"/>
    <property type="match status" value="1"/>
</dbReference>
<dbReference type="GO" id="GO:0005737">
    <property type="term" value="C:cytoplasm"/>
    <property type="evidence" value="ECO:0007669"/>
    <property type="project" value="UniProtKB-SubCell"/>
</dbReference>
<dbReference type="GO" id="GO:0000774">
    <property type="term" value="F:adenyl-nucleotide exchange factor activity"/>
    <property type="evidence" value="ECO:0007669"/>
    <property type="project" value="InterPro"/>
</dbReference>
<dbReference type="Proteomes" id="UP000177122">
    <property type="component" value="Unassembled WGS sequence"/>
</dbReference>
<comment type="similarity">
    <text evidence="1 3 4">Belongs to the GrpE family.</text>
</comment>
<dbReference type="PRINTS" id="PR00773">
    <property type="entry name" value="GRPEPROTEIN"/>
</dbReference>
<dbReference type="InterPro" id="IPR000740">
    <property type="entry name" value="GrpE"/>
</dbReference>
<feature type="compositionally biased region" description="Basic and acidic residues" evidence="5">
    <location>
        <begin position="1"/>
        <end position="14"/>
    </location>
</feature>
<dbReference type="SUPFAM" id="SSF58014">
    <property type="entry name" value="Coiled-coil domain of nucleotide exchange factor GrpE"/>
    <property type="match status" value="1"/>
</dbReference>
<dbReference type="PANTHER" id="PTHR21237:SF23">
    <property type="entry name" value="GRPE PROTEIN HOMOLOG, MITOCHONDRIAL"/>
    <property type="match status" value="1"/>
</dbReference>
<dbReference type="GO" id="GO:0006457">
    <property type="term" value="P:protein folding"/>
    <property type="evidence" value="ECO:0007669"/>
    <property type="project" value="InterPro"/>
</dbReference>
<keyword evidence="3" id="KW-0346">Stress response</keyword>
<accession>A0A1G2CUV7</accession>
<comment type="subunit">
    <text evidence="3">Homodimer.</text>
</comment>
<reference evidence="6 7" key="1">
    <citation type="journal article" date="2016" name="Nat. Commun.">
        <title>Thousands of microbial genomes shed light on interconnected biogeochemical processes in an aquifer system.</title>
        <authorList>
            <person name="Anantharaman K."/>
            <person name="Brown C.T."/>
            <person name="Hug L.A."/>
            <person name="Sharon I."/>
            <person name="Castelle C.J."/>
            <person name="Probst A.J."/>
            <person name="Thomas B.C."/>
            <person name="Singh A."/>
            <person name="Wilkins M.J."/>
            <person name="Karaoz U."/>
            <person name="Brodie E.L."/>
            <person name="Williams K.H."/>
            <person name="Hubbard S.S."/>
            <person name="Banfield J.F."/>
        </authorList>
    </citation>
    <scope>NUCLEOTIDE SEQUENCE [LARGE SCALE GENOMIC DNA]</scope>
</reference>
<dbReference type="InterPro" id="IPR009012">
    <property type="entry name" value="GrpE_head"/>
</dbReference>
<dbReference type="InterPro" id="IPR013805">
    <property type="entry name" value="GrpE_CC"/>
</dbReference>
<dbReference type="PANTHER" id="PTHR21237">
    <property type="entry name" value="GRPE PROTEIN"/>
    <property type="match status" value="1"/>
</dbReference>
<proteinExistence type="inferred from homology"/>
<dbReference type="Gene3D" id="3.90.20.20">
    <property type="match status" value="1"/>
</dbReference>
<evidence type="ECO:0000256" key="3">
    <source>
        <dbReference type="HAMAP-Rule" id="MF_01151"/>
    </source>
</evidence>
<comment type="subcellular location">
    <subcellularLocation>
        <location evidence="3">Cytoplasm</location>
    </subcellularLocation>
</comment>
<name>A0A1G2CUV7_9BACT</name>
<dbReference type="EMBL" id="MHLI01000015">
    <property type="protein sequence ID" value="OGZ05136.1"/>
    <property type="molecule type" value="Genomic_DNA"/>
</dbReference>
<sequence length="212" mass="23646">MDDKQQTGSDDRTTQDFPLGGGVDIVGSDDVADDVQIESYNDDVDGGGEMTPRDHIKLLREKLRESNALKQEYLDGWQRLKADCVNYKKREEEGKGEFLKFAREGIITDLLPVLESFHMAFSNKEAWGKVDPSWRTGVEYIHTQLLQVLAGHGLTQVDPIGAVFDPNEHTSIGTVPTDDSSLDHKVAEVAQLGYRLSGKLIRSPRVKIYTQG</sequence>
<comment type="function">
    <text evidence="3">Participates actively in the response to hyperosmotic and heat shock by preventing the aggregation of stress-denatured proteins, in association with DnaK and GrpE. It is the nucleotide exchange factor for DnaK and may function as a thermosensor. Unfolded proteins bind initially to DnaJ; upon interaction with the DnaJ-bound protein, DnaK hydrolyzes its bound ATP, resulting in the formation of a stable complex. GrpE releases ADP from DnaK; ATP binding to DnaK triggers the release of the substrate protein, thus completing the reaction cycle. Several rounds of ATP-dependent interactions between DnaJ, DnaK and GrpE are required for fully efficient folding.</text>
</comment>
<evidence type="ECO:0000313" key="7">
    <source>
        <dbReference type="Proteomes" id="UP000177122"/>
    </source>
</evidence>
<organism evidence="6 7">
    <name type="scientific">Candidatus Lloydbacteria bacterium RIFCSPHIGHO2_01_FULL_49_22</name>
    <dbReference type="NCBI Taxonomy" id="1798658"/>
    <lineage>
        <taxon>Bacteria</taxon>
        <taxon>Candidatus Lloydiibacteriota</taxon>
    </lineage>
</organism>
<keyword evidence="2 3" id="KW-0143">Chaperone</keyword>
<dbReference type="GO" id="GO:0042803">
    <property type="term" value="F:protein homodimerization activity"/>
    <property type="evidence" value="ECO:0007669"/>
    <property type="project" value="InterPro"/>
</dbReference>
<gene>
    <name evidence="3" type="primary">grpE</name>
    <name evidence="6" type="ORF">A2845_02345</name>
</gene>
<dbReference type="SUPFAM" id="SSF51064">
    <property type="entry name" value="Head domain of nucleotide exchange factor GrpE"/>
    <property type="match status" value="1"/>
</dbReference>
<dbReference type="Gene3D" id="2.30.22.10">
    <property type="entry name" value="Head domain of nucleotide exchange factor GrpE"/>
    <property type="match status" value="1"/>
</dbReference>
<evidence type="ECO:0000313" key="6">
    <source>
        <dbReference type="EMBL" id="OGZ05136.1"/>
    </source>
</evidence>
<keyword evidence="3" id="KW-0963">Cytoplasm</keyword>
<dbReference type="Pfam" id="PF01025">
    <property type="entry name" value="GrpE"/>
    <property type="match status" value="1"/>
</dbReference>
<dbReference type="CDD" id="cd00446">
    <property type="entry name" value="GrpE"/>
    <property type="match status" value="1"/>
</dbReference>
<dbReference type="GO" id="GO:0051082">
    <property type="term" value="F:unfolded protein binding"/>
    <property type="evidence" value="ECO:0007669"/>
    <property type="project" value="TreeGrafter"/>
</dbReference>
<evidence type="ECO:0000256" key="5">
    <source>
        <dbReference type="SAM" id="MobiDB-lite"/>
    </source>
</evidence>
<feature type="region of interest" description="Disordered" evidence="5">
    <location>
        <begin position="1"/>
        <end position="27"/>
    </location>
</feature>
<protein>
    <recommendedName>
        <fullName evidence="3">Protein GrpE</fullName>
    </recommendedName>
    <alternativeName>
        <fullName evidence="3">HSP-70 cofactor</fullName>
    </alternativeName>
</protein>
<dbReference type="AlphaFoldDB" id="A0A1G2CUV7"/>
<evidence type="ECO:0000256" key="4">
    <source>
        <dbReference type="RuleBase" id="RU004478"/>
    </source>
</evidence>
<comment type="caution">
    <text evidence="6">The sequence shown here is derived from an EMBL/GenBank/DDBJ whole genome shotgun (WGS) entry which is preliminary data.</text>
</comment>
<evidence type="ECO:0000256" key="1">
    <source>
        <dbReference type="ARBA" id="ARBA00009054"/>
    </source>
</evidence>
<evidence type="ECO:0000256" key="2">
    <source>
        <dbReference type="ARBA" id="ARBA00023186"/>
    </source>
</evidence>
<dbReference type="GO" id="GO:0051087">
    <property type="term" value="F:protein-folding chaperone binding"/>
    <property type="evidence" value="ECO:0007669"/>
    <property type="project" value="InterPro"/>
</dbReference>